<evidence type="ECO:0000256" key="2">
    <source>
        <dbReference type="SAM" id="Phobius"/>
    </source>
</evidence>
<gene>
    <name evidence="3" type="ORF">APC1503_0880</name>
</gene>
<proteinExistence type="predicted"/>
<keyword evidence="2" id="KW-1133">Transmembrane helix</keyword>
<evidence type="ECO:0000313" key="4">
    <source>
        <dbReference type="Proteomes" id="UP000232654"/>
    </source>
</evidence>
<reference evidence="3 4" key="1">
    <citation type="submission" date="2017-12" db="EMBL/GenBank/DDBJ databases">
        <title>Bifidobacterium longum APC/DPC strains.</title>
        <authorList>
            <person name="Arboleya S."/>
        </authorList>
    </citation>
    <scope>NUCLEOTIDE SEQUENCE [LARGE SCALE GENOMIC DNA]</scope>
    <source>
        <strain evidence="3 4">APC1503</strain>
    </source>
</reference>
<evidence type="ECO:0008006" key="5">
    <source>
        <dbReference type="Google" id="ProtNLM"/>
    </source>
</evidence>
<feature type="compositionally biased region" description="Basic and acidic residues" evidence="1">
    <location>
        <begin position="59"/>
        <end position="79"/>
    </location>
</feature>
<dbReference type="EMBL" id="PJDT01000013">
    <property type="protein sequence ID" value="PKC89618.1"/>
    <property type="molecule type" value="Genomic_DNA"/>
</dbReference>
<name>A0A2N0T1V4_BIFLN</name>
<protein>
    <recommendedName>
        <fullName evidence="5">DUF4352 domain-containing protein</fullName>
    </recommendedName>
</protein>
<dbReference type="AlphaFoldDB" id="A0A2N0T1V4"/>
<dbReference type="RefSeq" id="WP_023658310.1">
    <property type="nucleotide sequence ID" value="NZ_PJDT01000013.1"/>
</dbReference>
<evidence type="ECO:0000313" key="3">
    <source>
        <dbReference type="EMBL" id="PKC89618.1"/>
    </source>
</evidence>
<organism evidence="3 4">
    <name type="scientific">Bifidobacterium longum</name>
    <dbReference type="NCBI Taxonomy" id="216816"/>
    <lineage>
        <taxon>Bacteria</taxon>
        <taxon>Bacillati</taxon>
        <taxon>Actinomycetota</taxon>
        <taxon>Actinomycetes</taxon>
        <taxon>Bifidobacteriales</taxon>
        <taxon>Bifidobacteriaceae</taxon>
        <taxon>Bifidobacterium</taxon>
    </lineage>
</organism>
<keyword evidence="2" id="KW-0812">Transmembrane</keyword>
<evidence type="ECO:0000256" key="1">
    <source>
        <dbReference type="SAM" id="MobiDB-lite"/>
    </source>
</evidence>
<feature type="transmembrane region" description="Helical" evidence="2">
    <location>
        <begin position="26"/>
        <end position="47"/>
    </location>
</feature>
<sequence length="243" mass="25996">MSEPEQPPVPAPSHKTEGKGTVTLKWWQLLVAAIVVVALSVGVAVAVNTAIRNNTDEAASSKDYKKPEKAKPQQTEKPKTSSRGNLIKRIGDTASIYKSQADKTLLASWTVTNITLDAPCVPAYEGAETSPANGHFVVLDITVETTSDFDSDSYGPLGLGAPGYWTYIQNDGTQWNGNLDGTSSKITTYTCLPENQRLPQIIGQGVKAQGKVLFDLPSTDGYLVYGNESGHGWEYPLAGHASA</sequence>
<accession>A0A2N0T1V4</accession>
<dbReference type="Proteomes" id="UP000232654">
    <property type="component" value="Unassembled WGS sequence"/>
</dbReference>
<comment type="caution">
    <text evidence="3">The sequence shown here is derived from an EMBL/GenBank/DDBJ whole genome shotgun (WGS) entry which is preliminary data.</text>
</comment>
<keyword evidence="2" id="KW-0472">Membrane</keyword>
<feature type="region of interest" description="Disordered" evidence="1">
    <location>
        <begin position="57"/>
        <end position="84"/>
    </location>
</feature>